<organism evidence="11 12">
    <name type="scientific">Aspergillus calidoustus</name>
    <dbReference type="NCBI Taxonomy" id="454130"/>
    <lineage>
        <taxon>Eukaryota</taxon>
        <taxon>Fungi</taxon>
        <taxon>Dikarya</taxon>
        <taxon>Ascomycota</taxon>
        <taxon>Pezizomycotina</taxon>
        <taxon>Eurotiomycetes</taxon>
        <taxon>Eurotiomycetidae</taxon>
        <taxon>Eurotiales</taxon>
        <taxon>Aspergillaceae</taxon>
        <taxon>Aspergillus</taxon>
        <taxon>Aspergillus subgen. Nidulantes</taxon>
    </lineage>
</organism>
<dbReference type="PANTHER" id="PTHR23502:SF186">
    <property type="entry name" value="MAJOR FACILITATOR SUPERFAMILY (MFS) PROFILE DOMAIN-CONTAINING PROTEIN"/>
    <property type="match status" value="1"/>
</dbReference>
<proteinExistence type="inferred from homology"/>
<dbReference type="FunFam" id="1.20.1250.20:FF:000266">
    <property type="entry name" value="MFS multidrug transporter, putative"/>
    <property type="match status" value="1"/>
</dbReference>
<name>A0A0U4YXF5_ASPCI</name>
<dbReference type="STRING" id="454130.A0A0U4YXF5"/>
<dbReference type="PANTHER" id="PTHR23502">
    <property type="entry name" value="MAJOR FACILITATOR SUPERFAMILY"/>
    <property type="match status" value="1"/>
</dbReference>
<dbReference type="CDD" id="cd17323">
    <property type="entry name" value="MFS_Tpo1_MDR_like"/>
    <property type="match status" value="1"/>
</dbReference>
<evidence type="ECO:0000259" key="10">
    <source>
        <dbReference type="PROSITE" id="PS50850"/>
    </source>
</evidence>
<dbReference type="InterPro" id="IPR011701">
    <property type="entry name" value="MFS"/>
</dbReference>
<feature type="transmembrane region" description="Helical" evidence="9">
    <location>
        <begin position="298"/>
        <end position="323"/>
    </location>
</feature>
<feature type="transmembrane region" description="Helical" evidence="9">
    <location>
        <begin position="65"/>
        <end position="82"/>
    </location>
</feature>
<feature type="region of interest" description="Disordered" evidence="8">
    <location>
        <begin position="520"/>
        <end position="543"/>
    </location>
</feature>
<feature type="transmembrane region" description="Helical" evidence="9">
    <location>
        <begin position="471"/>
        <end position="491"/>
    </location>
</feature>
<keyword evidence="6 9" id="KW-0472">Membrane</keyword>
<comment type="subcellular location">
    <subcellularLocation>
        <location evidence="1">Cell membrane</location>
        <topology evidence="1">Multi-pass membrane protein</topology>
    </subcellularLocation>
</comment>
<gene>
    <name evidence="11" type="ORF">ASPCAL01359</name>
</gene>
<keyword evidence="2" id="KW-0813">Transport</keyword>
<feature type="transmembrane region" description="Helical" evidence="9">
    <location>
        <begin position="335"/>
        <end position="355"/>
    </location>
</feature>
<evidence type="ECO:0000256" key="4">
    <source>
        <dbReference type="ARBA" id="ARBA00022692"/>
    </source>
</evidence>
<dbReference type="Gene3D" id="1.20.1250.20">
    <property type="entry name" value="MFS general substrate transporter like domains"/>
    <property type="match status" value="1"/>
</dbReference>
<dbReference type="InterPro" id="IPR036259">
    <property type="entry name" value="MFS_trans_sf"/>
</dbReference>
<dbReference type="GO" id="GO:0005886">
    <property type="term" value="C:plasma membrane"/>
    <property type="evidence" value="ECO:0007669"/>
    <property type="project" value="UniProtKB-SubCell"/>
</dbReference>
<dbReference type="OrthoDB" id="446368at2759"/>
<feature type="transmembrane region" description="Helical" evidence="9">
    <location>
        <begin position="403"/>
        <end position="427"/>
    </location>
</feature>
<evidence type="ECO:0000256" key="7">
    <source>
        <dbReference type="ARBA" id="ARBA00038459"/>
    </source>
</evidence>
<dbReference type="Proteomes" id="UP000054771">
    <property type="component" value="Unassembled WGS sequence"/>
</dbReference>
<dbReference type="SUPFAM" id="SSF103473">
    <property type="entry name" value="MFS general substrate transporter"/>
    <property type="match status" value="1"/>
</dbReference>
<dbReference type="PROSITE" id="PS50850">
    <property type="entry name" value="MFS"/>
    <property type="match status" value="1"/>
</dbReference>
<evidence type="ECO:0000256" key="3">
    <source>
        <dbReference type="ARBA" id="ARBA00022475"/>
    </source>
</evidence>
<evidence type="ECO:0000313" key="11">
    <source>
        <dbReference type="EMBL" id="CEL01781.1"/>
    </source>
</evidence>
<keyword evidence="5 9" id="KW-1133">Transmembrane helix</keyword>
<keyword evidence="12" id="KW-1185">Reference proteome</keyword>
<feature type="transmembrane region" description="Helical" evidence="9">
    <location>
        <begin position="133"/>
        <end position="152"/>
    </location>
</feature>
<feature type="transmembrane region" description="Helical" evidence="9">
    <location>
        <begin position="434"/>
        <end position="459"/>
    </location>
</feature>
<dbReference type="Pfam" id="PF07690">
    <property type="entry name" value="MFS_1"/>
    <property type="match status" value="1"/>
</dbReference>
<evidence type="ECO:0000256" key="6">
    <source>
        <dbReference type="ARBA" id="ARBA00023136"/>
    </source>
</evidence>
<protein>
    <submittedName>
        <fullName evidence="11">Putative Synaptic vesicle transporter SVOP</fullName>
    </submittedName>
</protein>
<keyword evidence="3" id="KW-1003">Cell membrane</keyword>
<feature type="transmembrane region" description="Helical" evidence="9">
    <location>
        <begin position="192"/>
        <end position="215"/>
    </location>
</feature>
<feature type="domain" description="Major facilitator superfamily (MFS) profile" evidence="10">
    <location>
        <begin position="67"/>
        <end position="500"/>
    </location>
</feature>
<comment type="similarity">
    <text evidence="7">Belongs to the major facilitator superfamily. DHA1 family. Polyamines/proton antiporter (TC 2.A.1.2.16) subfamily.</text>
</comment>
<evidence type="ECO:0000256" key="1">
    <source>
        <dbReference type="ARBA" id="ARBA00004651"/>
    </source>
</evidence>
<reference evidence="12" key="1">
    <citation type="journal article" date="2016" name="Genome Announc.">
        <title>Draft genome sequences of fungus Aspergillus calidoustus.</title>
        <authorList>
            <person name="Horn F."/>
            <person name="Linde J."/>
            <person name="Mattern D.J."/>
            <person name="Walther G."/>
            <person name="Guthke R."/>
            <person name="Scherlach K."/>
            <person name="Martin K."/>
            <person name="Brakhage A.A."/>
            <person name="Petzke L."/>
            <person name="Valiante V."/>
        </authorList>
    </citation>
    <scope>NUCLEOTIDE SEQUENCE [LARGE SCALE GENOMIC DNA]</scope>
    <source>
        <strain evidence="12">SF006504</strain>
    </source>
</reference>
<dbReference type="AlphaFoldDB" id="A0A0U4YXF5"/>
<dbReference type="GO" id="GO:0022857">
    <property type="term" value="F:transmembrane transporter activity"/>
    <property type="evidence" value="ECO:0007669"/>
    <property type="project" value="InterPro"/>
</dbReference>
<feature type="transmembrane region" description="Helical" evidence="9">
    <location>
        <begin position="221"/>
        <end position="241"/>
    </location>
</feature>
<feature type="transmembrane region" description="Helical" evidence="9">
    <location>
        <begin position="158"/>
        <end position="180"/>
    </location>
</feature>
<evidence type="ECO:0000256" key="2">
    <source>
        <dbReference type="ARBA" id="ARBA00022448"/>
    </source>
</evidence>
<dbReference type="InterPro" id="IPR020846">
    <property type="entry name" value="MFS_dom"/>
</dbReference>
<dbReference type="EMBL" id="CDMC01000001">
    <property type="protein sequence ID" value="CEL01781.1"/>
    <property type="molecule type" value="Genomic_DNA"/>
</dbReference>
<keyword evidence="4 9" id="KW-0812">Transmembrane</keyword>
<dbReference type="OMA" id="TKKWIMA"/>
<accession>A0A0U4YXF5</accession>
<evidence type="ECO:0000256" key="5">
    <source>
        <dbReference type="ARBA" id="ARBA00022989"/>
    </source>
</evidence>
<feature type="transmembrane region" description="Helical" evidence="9">
    <location>
        <begin position="102"/>
        <end position="121"/>
    </location>
</feature>
<evidence type="ECO:0000256" key="9">
    <source>
        <dbReference type="SAM" id="Phobius"/>
    </source>
</evidence>
<sequence>MAKSSESPPGTHIPYWRLVVEQGIVTQEIIDYSYPGSGTEEDPYVVTWIPDDPRDPMRFSPGKKWSITIVMALATLAVSLDSSAYSGGITQIIEEFHISTEIATLGVSLFVVSFAIGPLLWAPLSEMFGRQILFITTYCALTAFNCAAAGAQNSWTLLVLRFFAGAFGSSPLTNAGGVIADMFPTKERAIAMSIFAAAPFLGPVIGPIAGGFLGLKAGWRWVMGLLGAFSGLVWIVGALLIPETYAPVLLCHRAAKLSTMTGRTHRTQADIDQKAVSLKTSFKVALSRPWVLLFREPIVFLLSVYMAILYGTLFMLFAAYPIVFQQGRGWNQGVGALPFLAIVVGMLLAVAYTIIDNNIRYIKTESRHGGAPSPESRLPPCILASITIPIGLVWFAWTNSPSIHFMACTAAGAPFGFGLVLIVLGILNYLIDAYTFYAASVLAANSVLRSLFGAAFPLFTSYTYEALGIHWASSIPAFLALACAPFPFLFYKYGAAVRARCKYAAESEAFIRRLYAQVQRQSQSQETPGGDTVPDDADIKAKA</sequence>
<evidence type="ECO:0000256" key="8">
    <source>
        <dbReference type="SAM" id="MobiDB-lite"/>
    </source>
</evidence>
<evidence type="ECO:0000313" key="12">
    <source>
        <dbReference type="Proteomes" id="UP000054771"/>
    </source>
</evidence>